<dbReference type="Proteomes" id="UP001496674">
    <property type="component" value="Chromosome"/>
</dbReference>
<comment type="similarity">
    <text evidence="2">Belongs to the bacterial sugar transferase family.</text>
</comment>
<sequence length="465" mass="54702">MKQQTRYSHFLKSLIILGDYMVLNMIFILVIFIFRSYLREDVISEFYPLLLIINICFVPGIIIFGVTPHSRVIYADKIVQNTFYATLLHFVLFIAALTFFKIEDVSRLFIISFYSIFFVAISFWRIGIRFAIKQYRKKGFNFKLIVILGAGKNGNALYEEMMDDPGYGYRILGFFEDNPVKIPSESKWLGKTDEIEKYILENQVDEVYCTLPESAEQTIVRTLNFCENNMIRFYIVPEFRRYVKKPMELSVLGNMPVLSLRDEPLQYPMNRFSKRLFDIVFSLLFLCTLFPFIFIIVGVCVKLSSPGPVFFKQRRTGERGREFYCYKFRTMKVNKDADTKQATKDDPRTTKIGEFLRKSNIDELPQIINVLKGEMSVVGPRPHMLKHTQQYNELIDKYMLRHLIKPGITGWAQVTGFRGETKEISQMEGRVIRDVWYIEHWSFFLDIKIIYLTVSNMIRGEKNAY</sequence>
<evidence type="ECO:0000256" key="7">
    <source>
        <dbReference type="SAM" id="Phobius"/>
    </source>
</evidence>
<dbReference type="InterPro" id="IPR036291">
    <property type="entry name" value="NAD(P)-bd_dom_sf"/>
</dbReference>
<comment type="subcellular location">
    <subcellularLocation>
        <location evidence="1">Membrane</location>
        <topology evidence="1">Multi-pass membrane protein</topology>
    </subcellularLocation>
</comment>
<dbReference type="InterPro" id="IPR003362">
    <property type="entry name" value="Bact_transf"/>
</dbReference>
<feature type="transmembrane region" description="Helical" evidence="7">
    <location>
        <begin position="276"/>
        <end position="299"/>
    </location>
</feature>
<dbReference type="PANTHER" id="PTHR30576:SF0">
    <property type="entry name" value="UNDECAPRENYL-PHOSPHATE N-ACETYLGALACTOSAMINYL 1-PHOSPHATE TRANSFERASE-RELATED"/>
    <property type="match status" value="1"/>
</dbReference>
<proteinExistence type="inferred from homology"/>
<evidence type="ECO:0000256" key="5">
    <source>
        <dbReference type="ARBA" id="ARBA00022989"/>
    </source>
</evidence>
<keyword evidence="3" id="KW-0808">Transferase</keyword>
<organism evidence="9 10">
    <name type="scientific">Bacteroides sedimenti</name>
    <dbReference type="NCBI Taxonomy" id="2136147"/>
    <lineage>
        <taxon>Bacteria</taxon>
        <taxon>Pseudomonadati</taxon>
        <taxon>Bacteroidota</taxon>
        <taxon>Bacteroidia</taxon>
        <taxon>Bacteroidales</taxon>
        <taxon>Bacteroidaceae</taxon>
        <taxon>Bacteroides</taxon>
    </lineage>
</organism>
<dbReference type="NCBIfam" id="TIGR03025">
    <property type="entry name" value="EPS_sugtrans"/>
    <property type="match status" value="1"/>
</dbReference>
<name>A0ABN6Z1W7_9BACE</name>
<evidence type="ECO:0000313" key="10">
    <source>
        <dbReference type="Proteomes" id="UP001496674"/>
    </source>
</evidence>
<accession>A0ABN6Z1W7</accession>
<keyword evidence="10" id="KW-1185">Reference proteome</keyword>
<feature type="transmembrane region" description="Helical" evidence="7">
    <location>
        <begin position="12"/>
        <end position="34"/>
    </location>
</feature>
<evidence type="ECO:0000256" key="1">
    <source>
        <dbReference type="ARBA" id="ARBA00004141"/>
    </source>
</evidence>
<dbReference type="Pfam" id="PF13727">
    <property type="entry name" value="CoA_binding_3"/>
    <property type="match status" value="1"/>
</dbReference>
<dbReference type="InterPro" id="IPR017475">
    <property type="entry name" value="EPS_sugar_tfrase"/>
</dbReference>
<gene>
    <name evidence="9" type="ORF">BSYN_08480</name>
</gene>
<evidence type="ECO:0000256" key="4">
    <source>
        <dbReference type="ARBA" id="ARBA00022692"/>
    </source>
</evidence>
<protein>
    <submittedName>
        <fullName evidence="9">Undecaprenyl-phosphate glucose phosphotransferase</fullName>
    </submittedName>
</protein>
<dbReference type="NCBIfam" id="TIGR03023">
    <property type="entry name" value="WcaJ_sugtrans"/>
    <property type="match status" value="1"/>
</dbReference>
<evidence type="ECO:0000256" key="3">
    <source>
        <dbReference type="ARBA" id="ARBA00022679"/>
    </source>
</evidence>
<dbReference type="Gene3D" id="3.40.50.720">
    <property type="entry name" value="NAD(P)-binding Rossmann-like Domain"/>
    <property type="match status" value="1"/>
</dbReference>
<dbReference type="Pfam" id="PF02397">
    <property type="entry name" value="Bac_transf"/>
    <property type="match status" value="1"/>
</dbReference>
<feature type="transmembrane region" description="Helical" evidence="7">
    <location>
        <begin position="108"/>
        <end position="128"/>
    </location>
</feature>
<dbReference type="EMBL" id="AP028055">
    <property type="protein sequence ID" value="BEG98583.1"/>
    <property type="molecule type" value="Genomic_DNA"/>
</dbReference>
<evidence type="ECO:0000259" key="8">
    <source>
        <dbReference type="Pfam" id="PF02397"/>
    </source>
</evidence>
<feature type="domain" description="Bacterial sugar transferase" evidence="8">
    <location>
        <begin position="274"/>
        <end position="458"/>
    </location>
</feature>
<dbReference type="InterPro" id="IPR017473">
    <property type="entry name" value="Undecaprenyl-P_gluc_Ptfrase"/>
</dbReference>
<evidence type="ECO:0000256" key="2">
    <source>
        <dbReference type="ARBA" id="ARBA00006464"/>
    </source>
</evidence>
<feature type="transmembrane region" description="Helical" evidence="7">
    <location>
        <begin position="46"/>
        <end position="66"/>
    </location>
</feature>
<dbReference type="SUPFAM" id="SSF51735">
    <property type="entry name" value="NAD(P)-binding Rossmann-fold domains"/>
    <property type="match status" value="1"/>
</dbReference>
<reference evidence="9 10" key="1">
    <citation type="submission" date="2023-04" db="EMBL/GenBank/DDBJ databases">
        <title>Draft genome sequence of acteroides sedimenti strain YN3PY1.</title>
        <authorList>
            <person name="Yoshida N."/>
        </authorList>
    </citation>
    <scope>NUCLEOTIDE SEQUENCE [LARGE SCALE GENOMIC DNA]</scope>
    <source>
        <strain evidence="9 10">YN3PY1</strain>
    </source>
</reference>
<keyword evidence="4 7" id="KW-0812">Transmembrane</keyword>
<dbReference type="PANTHER" id="PTHR30576">
    <property type="entry name" value="COLANIC BIOSYNTHESIS UDP-GLUCOSE LIPID CARRIER TRANSFERASE"/>
    <property type="match status" value="1"/>
</dbReference>
<keyword evidence="5 7" id="KW-1133">Transmembrane helix</keyword>
<feature type="transmembrane region" description="Helical" evidence="7">
    <location>
        <begin position="78"/>
        <end position="102"/>
    </location>
</feature>
<keyword evidence="6 7" id="KW-0472">Membrane</keyword>
<dbReference type="RefSeq" id="WP_353333630.1">
    <property type="nucleotide sequence ID" value="NZ_AP028055.1"/>
</dbReference>
<evidence type="ECO:0000313" key="9">
    <source>
        <dbReference type="EMBL" id="BEG98583.1"/>
    </source>
</evidence>
<evidence type="ECO:0000256" key="6">
    <source>
        <dbReference type="ARBA" id="ARBA00023136"/>
    </source>
</evidence>